<evidence type="ECO:0000313" key="2">
    <source>
        <dbReference type="Proteomes" id="UP000198211"/>
    </source>
</evidence>
<dbReference type="OrthoDB" id="101421at2759"/>
<reference evidence="2" key="1">
    <citation type="submission" date="2017-03" db="EMBL/GenBank/DDBJ databases">
        <title>Phytopthora megakarya and P. palmivora, two closely related causual agents of cacao black pod achieved similar genome size and gene model numbers by different mechanisms.</title>
        <authorList>
            <person name="Ali S."/>
            <person name="Shao J."/>
            <person name="Larry D.J."/>
            <person name="Kronmiller B."/>
            <person name="Shen D."/>
            <person name="Strem M.D."/>
            <person name="Melnick R.L."/>
            <person name="Guiltinan M.J."/>
            <person name="Tyler B.M."/>
            <person name="Meinhardt L.W."/>
            <person name="Bailey B.A."/>
        </authorList>
    </citation>
    <scope>NUCLEOTIDE SEQUENCE [LARGE SCALE GENOMIC DNA]</scope>
    <source>
        <strain evidence="2">zdho120</strain>
    </source>
</reference>
<proteinExistence type="predicted"/>
<accession>A0A225WZB3</accession>
<dbReference type="EMBL" id="NBNE01000148">
    <property type="protein sequence ID" value="OWZ22288.1"/>
    <property type="molecule type" value="Genomic_DNA"/>
</dbReference>
<organism evidence="1 2">
    <name type="scientific">Phytophthora megakarya</name>
    <dbReference type="NCBI Taxonomy" id="4795"/>
    <lineage>
        <taxon>Eukaryota</taxon>
        <taxon>Sar</taxon>
        <taxon>Stramenopiles</taxon>
        <taxon>Oomycota</taxon>
        <taxon>Peronosporomycetes</taxon>
        <taxon>Peronosporales</taxon>
        <taxon>Peronosporaceae</taxon>
        <taxon>Phytophthora</taxon>
    </lineage>
</organism>
<gene>
    <name evidence="1" type="ORF">PHMEG_0003041</name>
</gene>
<protein>
    <submittedName>
        <fullName evidence="1">Uncharacterized protein</fullName>
    </submittedName>
</protein>
<dbReference type="Proteomes" id="UP000198211">
    <property type="component" value="Unassembled WGS sequence"/>
</dbReference>
<dbReference type="AlphaFoldDB" id="A0A225WZB3"/>
<sequence>MVAATNETVKTLKRKLLKLLSAVGDKIAAQSKEKNREQTTEVPVAEFQSLETLHAMAVKTQRGAIKLTEDDEVMVRLRWSLMLKPMLFKPLLQHAIALKALPSIITACPLWTSQELERLVAFVDVAKREIILGRMRESRRELEQLERDLVEAPPHLFPHIFMFFELIEYIQALSADNQNLLVLATNILFALFDRRSHDGDSYFDVLGLLLRQSLASSSLWLDHQQFYVQTIEALSETATLQVEPKLKWAAKMALQQLLFECDVHLLQLEQSSLSKLLPPSTMRLVSIRFN</sequence>
<comment type="caution">
    <text evidence="1">The sequence shown here is derived from an EMBL/GenBank/DDBJ whole genome shotgun (WGS) entry which is preliminary data.</text>
</comment>
<evidence type="ECO:0000313" key="1">
    <source>
        <dbReference type="EMBL" id="OWZ22288.1"/>
    </source>
</evidence>
<name>A0A225WZB3_9STRA</name>
<keyword evidence="2" id="KW-1185">Reference proteome</keyword>